<dbReference type="InterPro" id="IPR023213">
    <property type="entry name" value="CAT-like_dom_sf"/>
</dbReference>
<evidence type="ECO:0000256" key="8">
    <source>
        <dbReference type="ARBA" id="ARBA00023098"/>
    </source>
</evidence>
<dbReference type="EMBL" id="AP022563">
    <property type="protein sequence ID" value="BBX15586.1"/>
    <property type="molecule type" value="Genomic_DNA"/>
</dbReference>
<protein>
    <recommendedName>
        <fullName evidence="4 11">Diacylglycerol O-acyltransferase</fullName>
        <ecNumber evidence="4 11">2.3.1.20</ecNumber>
    </recommendedName>
</protein>
<feature type="domain" description="O-acyltransferase WSD1 C-terminal" evidence="13">
    <location>
        <begin position="310"/>
        <end position="457"/>
    </location>
</feature>
<dbReference type="EC" id="2.3.1.20" evidence="4 11"/>
<keyword evidence="8 11" id="KW-0443">Lipid metabolism</keyword>
<dbReference type="Gene3D" id="3.30.559.10">
    <property type="entry name" value="Chloramphenicol acetyltransferase-like domain"/>
    <property type="match status" value="1"/>
</dbReference>
<keyword evidence="6 11" id="KW-0808">Transferase</keyword>
<evidence type="ECO:0000313" key="14">
    <source>
        <dbReference type="EMBL" id="BBX15586.1"/>
    </source>
</evidence>
<sequence>MVSMKRLNGMDAMLLYSETPNLHTHTLKVAIINAAEFDGEFTFDLFRRTIARRLHLLDPLRYRLIDIPWRLHHPMWLEDCPVDLDYHLRQVHVPSPGGRRELDEVIGRIASTPLDRSRPLWEFHFAEGMADDRFALIGKVHHTLADGVASANLLARLMDLADGTHDERDEYATCAAPGRSELLRVAMRDHAAHVAALPALTRDAVRGVTKLRRRSRQRTDPPGLAKMFHTPPTFLNHVVSPGRTFATASVPLTEVKQTAKHLGVTFNDIVLATAAGGLRELLLRYDGRADRPLMASVPVSTDLSPDRVTGNEIGGLSVSLPVQIDDPLERVRLTSLATTRAKEDYELLGPKLQGQLMEYLPPPLTPTLLRWQSQRSKHNPLMNVAVSSVPGPRRRGHIGGAPVSEIYSIGVLSAGSAFNMTVWSYVDQVDISILSDDKTFDDIHEATDAMMHAFDEIRSAAGLPASTTVESAMAPAPAAR</sequence>
<name>A0A7I7JUP3_9MYCO</name>
<keyword evidence="15" id="KW-1185">Reference proteome</keyword>
<dbReference type="InterPro" id="IPR014292">
    <property type="entry name" value="Acyl_transf_WS/DGAT"/>
</dbReference>
<dbReference type="AlphaFoldDB" id="A0A7I7JUP3"/>
<evidence type="ECO:0000256" key="10">
    <source>
        <dbReference type="ARBA" id="ARBA00048109"/>
    </source>
</evidence>
<dbReference type="Gene3D" id="3.30.559.30">
    <property type="entry name" value="Nonribosomal peptide synthetase, condensation domain"/>
    <property type="match status" value="1"/>
</dbReference>
<dbReference type="GO" id="GO:0004144">
    <property type="term" value="F:diacylglycerol O-acyltransferase activity"/>
    <property type="evidence" value="ECO:0007669"/>
    <property type="project" value="UniProtKB-EC"/>
</dbReference>
<dbReference type="GO" id="GO:0006071">
    <property type="term" value="P:glycerol metabolic process"/>
    <property type="evidence" value="ECO:0007669"/>
    <property type="project" value="UniProtKB-KW"/>
</dbReference>
<reference evidence="14 15" key="1">
    <citation type="journal article" date="2019" name="Emerg. Microbes Infect.">
        <title>Comprehensive subspecies identification of 175 nontuberculous mycobacteria species based on 7547 genomic profiles.</title>
        <authorList>
            <person name="Matsumoto Y."/>
            <person name="Kinjo T."/>
            <person name="Motooka D."/>
            <person name="Nabeya D."/>
            <person name="Jung N."/>
            <person name="Uechi K."/>
            <person name="Horii T."/>
            <person name="Iida T."/>
            <person name="Fujita J."/>
            <person name="Nakamura S."/>
        </authorList>
    </citation>
    <scope>NUCLEOTIDE SEQUENCE [LARGE SCALE GENOMIC DNA]</scope>
    <source>
        <strain evidence="14 15">JCM 6396</strain>
    </source>
</reference>
<evidence type="ECO:0000259" key="13">
    <source>
        <dbReference type="Pfam" id="PF06974"/>
    </source>
</evidence>
<organism evidence="14 15">
    <name type="scientific">Mycolicibacterium duvalii</name>
    <dbReference type="NCBI Taxonomy" id="39688"/>
    <lineage>
        <taxon>Bacteria</taxon>
        <taxon>Bacillati</taxon>
        <taxon>Actinomycetota</taxon>
        <taxon>Actinomycetes</taxon>
        <taxon>Mycobacteriales</taxon>
        <taxon>Mycobacteriaceae</taxon>
        <taxon>Mycolicibacterium</taxon>
    </lineage>
</organism>
<evidence type="ECO:0000256" key="5">
    <source>
        <dbReference type="ARBA" id="ARBA00022516"/>
    </source>
</evidence>
<dbReference type="SUPFAM" id="SSF52777">
    <property type="entry name" value="CoA-dependent acyltransferases"/>
    <property type="match status" value="1"/>
</dbReference>
<evidence type="ECO:0000256" key="7">
    <source>
        <dbReference type="ARBA" id="ARBA00022798"/>
    </source>
</evidence>
<dbReference type="InterPro" id="IPR045034">
    <property type="entry name" value="O-acyltransferase_WSD1-like"/>
</dbReference>
<keyword evidence="9 11" id="KW-0012">Acyltransferase</keyword>
<evidence type="ECO:0000256" key="6">
    <source>
        <dbReference type="ARBA" id="ARBA00022679"/>
    </source>
</evidence>
<evidence type="ECO:0000256" key="3">
    <source>
        <dbReference type="ARBA" id="ARBA00009587"/>
    </source>
</evidence>
<evidence type="ECO:0000256" key="2">
    <source>
        <dbReference type="ARBA" id="ARBA00005189"/>
    </source>
</evidence>
<comment type="pathway">
    <text evidence="1 11">Glycerolipid metabolism; triacylglycerol biosynthesis.</text>
</comment>
<dbReference type="GO" id="GO:0051701">
    <property type="term" value="P:biological process involved in interaction with host"/>
    <property type="evidence" value="ECO:0007669"/>
    <property type="project" value="TreeGrafter"/>
</dbReference>
<dbReference type="Pfam" id="PF06974">
    <property type="entry name" value="WS_DGAT_C"/>
    <property type="match status" value="1"/>
</dbReference>
<comment type="pathway">
    <text evidence="2">Lipid metabolism.</text>
</comment>
<dbReference type="GO" id="GO:0019432">
    <property type="term" value="P:triglyceride biosynthetic process"/>
    <property type="evidence" value="ECO:0007669"/>
    <property type="project" value="UniProtKB-UniPathway"/>
</dbReference>
<comment type="similarity">
    <text evidence="3 11">Belongs to the long-chain O-acyltransferase family.</text>
</comment>
<accession>A0A7I7JUP3</accession>
<dbReference type="KEGG" id="mdu:MDUV_04460"/>
<evidence type="ECO:0000256" key="1">
    <source>
        <dbReference type="ARBA" id="ARBA00004771"/>
    </source>
</evidence>
<dbReference type="NCBIfam" id="TIGR02946">
    <property type="entry name" value="acyl_WS_DGAT"/>
    <property type="match status" value="1"/>
</dbReference>
<feature type="domain" description="O-acyltransferase WSD1-like N-terminal" evidence="12">
    <location>
        <begin position="7"/>
        <end position="270"/>
    </location>
</feature>
<gene>
    <name evidence="14" type="ORF">MDUV_04460</name>
</gene>
<keyword evidence="7 11" id="KW-0319">Glycerol metabolism</keyword>
<dbReference type="InterPro" id="IPR009721">
    <property type="entry name" value="O-acyltransferase_WSD1_C"/>
</dbReference>
<dbReference type="PANTHER" id="PTHR31650:SF1">
    <property type="entry name" value="WAX ESTER SYNTHASE_DIACYLGLYCEROL ACYLTRANSFERASE 4-RELATED"/>
    <property type="match status" value="1"/>
</dbReference>
<dbReference type="Pfam" id="PF03007">
    <property type="entry name" value="WS_DGAT_cat"/>
    <property type="match status" value="1"/>
</dbReference>
<evidence type="ECO:0000256" key="9">
    <source>
        <dbReference type="ARBA" id="ARBA00023315"/>
    </source>
</evidence>
<evidence type="ECO:0000256" key="4">
    <source>
        <dbReference type="ARBA" id="ARBA00013244"/>
    </source>
</evidence>
<dbReference type="UniPathway" id="UPA00282"/>
<dbReference type="GO" id="GO:0005886">
    <property type="term" value="C:plasma membrane"/>
    <property type="evidence" value="ECO:0007669"/>
    <property type="project" value="TreeGrafter"/>
</dbReference>
<dbReference type="PANTHER" id="PTHR31650">
    <property type="entry name" value="O-ACYLTRANSFERASE (WSD1-LIKE) FAMILY PROTEIN"/>
    <property type="match status" value="1"/>
</dbReference>
<proteinExistence type="inferred from homology"/>
<evidence type="ECO:0000313" key="15">
    <source>
        <dbReference type="Proteomes" id="UP000467006"/>
    </source>
</evidence>
<dbReference type="GO" id="GO:0071731">
    <property type="term" value="P:response to nitric oxide"/>
    <property type="evidence" value="ECO:0007669"/>
    <property type="project" value="TreeGrafter"/>
</dbReference>
<evidence type="ECO:0000256" key="11">
    <source>
        <dbReference type="RuleBase" id="RU361241"/>
    </source>
</evidence>
<comment type="catalytic activity">
    <reaction evidence="10 11">
        <text>an acyl-CoA + a 1,2-diacyl-sn-glycerol = a triacyl-sn-glycerol + CoA</text>
        <dbReference type="Rhea" id="RHEA:10868"/>
        <dbReference type="ChEBI" id="CHEBI:17815"/>
        <dbReference type="ChEBI" id="CHEBI:57287"/>
        <dbReference type="ChEBI" id="CHEBI:58342"/>
        <dbReference type="ChEBI" id="CHEBI:64615"/>
        <dbReference type="EC" id="2.3.1.20"/>
    </reaction>
</comment>
<dbReference type="GO" id="GO:0001666">
    <property type="term" value="P:response to hypoxia"/>
    <property type="evidence" value="ECO:0007669"/>
    <property type="project" value="TreeGrafter"/>
</dbReference>
<dbReference type="InterPro" id="IPR004255">
    <property type="entry name" value="O-acyltransferase_WSD1_N"/>
</dbReference>
<dbReference type="Proteomes" id="UP000467006">
    <property type="component" value="Chromosome"/>
</dbReference>
<evidence type="ECO:0000259" key="12">
    <source>
        <dbReference type="Pfam" id="PF03007"/>
    </source>
</evidence>
<keyword evidence="5 11" id="KW-0444">Lipid biosynthesis</keyword>